<dbReference type="InterPro" id="IPR001867">
    <property type="entry name" value="OmpR/PhoB-type_DNA-bd"/>
</dbReference>
<sequence length="127" mass="14553">MIEFERAILECDGLKLDLENYEAFHEERSLHLTLSEFRVLSALLWKVGVVRSRQQLLRTIAPNHKIIPRNIDVHIQALRKKLGPMGQAIHTVRGLGYKWNSHSQEASPTLIEGFTKKHLVENSGYAV</sequence>
<evidence type="ECO:0000256" key="2">
    <source>
        <dbReference type="PROSITE-ProRule" id="PRU01091"/>
    </source>
</evidence>
<dbReference type="Proteomes" id="UP000192907">
    <property type="component" value="Unassembled WGS sequence"/>
</dbReference>
<dbReference type="STRING" id="1513793.SAMN06296036_11688"/>
<dbReference type="InterPro" id="IPR016032">
    <property type="entry name" value="Sig_transdc_resp-reg_C-effctor"/>
</dbReference>
<dbReference type="GO" id="GO:0000160">
    <property type="term" value="P:phosphorelay signal transduction system"/>
    <property type="evidence" value="ECO:0007669"/>
    <property type="project" value="InterPro"/>
</dbReference>
<dbReference type="Pfam" id="PF00486">
    <property type="entry name" value="Trans_reg_C"/>
    <property type="match status" value="1"/>
</dbReference>
<protein>
    <submittedName>
        <fullName evidence="4">Transcriptional regulatory protein, C terminal</fullName>
    </submittedName>
</protein>
<accession>A0A1Y6CA81</accession>
<evidence type="ECO:0000313" key="4">
    <source>
        <dbReference type="EMBL" id="SMF52878.1"/>
    </source>
</evidence>
<dbReference type="Gene3D" id="1.10.10.10">
    <property type="entry name" value="Winged helix-like DNA-binding domain superfamily/Winged helix DNA-binding domain"/>
    <property type="match status" value="1"/>
</dbReference>
<name>A0A1Y6CA81_9BACT</name>
<dbReference type="EMBL" id="FWZT01000016">
    <property type="protein sequence ID" value="SMF52878.1"/>
    <property type="molecule type" value="Genomic_DNA"/>
</dbReference>
<evidence type="ECO:0000256" key="1">
    <source>
        <dbReference type="ARBA" id="ARBA00023125"/>
    </source>
</evidence>
<proteinExistence type="predicted"/>
<feature type="DNA-binding region" description="OmpR/PhoB-type" evidence="2">
    <location>
        <begin position="6"/>
        <end position="101"/>
    </location>
</feature>
<organism evidence="4 5">
    <name type="scientific">Pseudobacteriovorax antillogorgiicola</name>
    <dbReference type="NCBI Taxonomy" id="1513793"/>
    <lineage>
        <taxon>Bacteria</taxon>
        <taxon>Pseudomonadati</taxon>
        <taxon>Bdellovibrionota</taxon>
        <taxon>Oligoflexia</taxon>
        <taxon>Oligoflexales</taxon>
        <taxon>Pseudobacteriovoracaceae</taxon>
        <taxon>Pseudobacteriovorax</taxon>
    </lineage>
</organism>
<gene>
    <name evidence="4" type="ORF">SAMN06296036_11688</name>
</gene>
<dbReference type="InterPro" id="IPR036388">
    <property type="entry name" value="WH-like_DNA-bd_sf"/>
</dbReference>
<dbReference type="OrthoDB" id="9802426at2"/>
<dbReference type="SMART" id="SM00862">
    <property type="entry name" value="Trans_reg_C"/>
    <property type="match status" value="1"/>
</dbReference>
<dbReference type="GO" id="GO:0003677">
    <property type="term" value="F:DNA binding"/>
    <property type="evidence" value="ECO:0007669"/>
    <property type="project" value="UniProtKB-UniRule"/>
</dbReference>
<dbReference type="PROSITE" id="PS51755">
    <property type="entry name" value="OMPR_PHOB"/>
    <property type="match status" value="1"/>
</dbReference>
<evidence type="ECO:0000313" key="5">
    <source>
        <dbReference type="Proteomes" id="UP000192907"/>
    </source>
</evidence>
<keyword evidence="5" id="KW-1185">Reference proteome</keyword>
<dbReference type="GO" id="GO:0006355">
    <property type="term" value="P:regulation of DNA-templated transcription"/>
    <property type="evidence" value="ECO:0007669"/>
    <property type="project" value="InterPro"/>
</dbReference>
<dbReference type="AlphaFoldDB" id="A0A1Y6CA81"/>
<keyword evidence="1 2" id="KW-0238">DNA-binding</keyword>
<dbReference type="SUPFAM" id="SSF46894">
    <property type="entry name" value="C-terminal effector domain of the bipartite response regulators"/>
    <property type="match status" value="1"/>
</dbReference>
<feature type="domain" description="OmpR/PhoB-type" evidence="3">
    <location>
        <begin position="6"/>
        <end position="101"/>
    </location>
</feature>
<evidence type="ECO:0000259" key="3">
    <source>
        <dbReference type="PROSITE" id="PS51755"/>
    </source>
</evidence>
<dbReference type="RefSeq" id="WP_132321742.1">
    <property type="nucleotide sequence ID" value="NZ_FWZT01000016.1"/>
</dbReference>
<reference evidence="5" key="1">
    <citation type="submission" date="2017-04" db="EMBL/GenBank/DDBJ databases">
        <authorList>
            <person name="Varghese N."/>
            <person name="Submissions S."/>
        </authorList>
    </citation>
    <scope>NUCLEOTIDE SEQUENCE [LARGE SCALE GENOMIC DNA]</scope>
    <source>
        <strain evidence="5">RKEM611</strain>
    </source>
</reference>
<dbReference type="CDD" id="cd00383">
    <property type="entry name" value="trans_reg_C"/>
    <property type="match status" value="1"/>
</dbReference>